<evidence type="ECO:0000313" key="15">
    <source>
        <dbReference type="Proteomes" id="UP000275846"/>
    </source>
</evidence>
<protein>
    <submittedName>
        <fullName evidence="16">Neurexin-4</fullName>
    </submittedName>
</protein>
<keyword evidence="4 10" id="KW-0812">Transmembrane</keyword>
<evidence type="ECO:0000256" key="3">
    <source>
        <dbReference type="ARBA" id="ARBA00022536"/>
    </source>
</evidence>
<dbReference type="Pfam" id="PF02210">
    <property type="entry name" value="Laminin_G_2"/>
    <property type="match status" value="4"/>
</dbReference>
<comment type="subcellular location">
    <subcellularLocation>
        <location evidence="1">Membrane</location>
        <topology evidence="1">Single-pass type I membrane protein</topology>
    </subcellularLocation>
</comment>
<keyword evidence="5" id="KW-0732">Signal</keyword>
<dbReference type="InterPro" id="IPR000421">
    <property type="entry name" value="FA58C"/>
</dbReference>
<evidence type="ECO:0000256" key="1">
    <source>
        <dbReference type="ARBA" id="ARBA00004479"/>
    </source>
</evidence>
<reference evidence="14 15" key="2">
    <citation type="submission" date="2018-11" db="EMBL/GenBank/DDBJ databases">
        <authorList>
            <consortium name="Pathogen Informatics"/>
        </authorList>
    </citation>
    <scope>NUCLEOTIDE SEQUENCE [LARGE SCALE GENOMIC DNA]</scope>
    <source>
        <strain evidence="14 15">NST_G2</strain>
    </source>
</reference>
<dbReference type="STRING" id="70667.A0A183SX20"/>
<sequence>MELLMCVVEDCTFYPVVPLGMTNRYLGISNEQITASSWFSDQTRPYYGRLHISEEGAGAWVARDNDDKQWIQIDLLRRKIITSVATQGRQGSREWVQDYYIYYTDADQPIQWSVVKDYLGEPQLFDGNSDGNTVKIVNFTHPVVARYIRLNPQRWNGLIALRMEIFGCEYRPFTAHFDGKTWIELLLDRPGRETQTAVDHLKFRFRTSKVNGLILYGDDSQNDYFTVELFRARLQVSVNLGTFPWEDAQTDNSVLAGSLLDDDQWHDVSIIRTEKNLNISVDGVSTWRNLSAVFLHMDMNRRLYVGGLPSFANKKSVTVTENFVGCLEEFTFNGVQFIRDTQRSQQGLIMTEEQWRTEDWLEALGYPSKDPILWWGPPTTTQDLNITGFAIGGTGQLDKSCPSAVPDPSIITFPHIERSLVYIRVERGGEASTLQFSMDFRTFNRGGSLFYHTTDADVHYVSLEMDSITGHLVVEILMPGVNFIRNTIPNLDSAALNGTFADGLWHSVYFKMQADLVEVVADNRTYTTIQKFLQQLSFEKIFFIGGGRPQRFSFQGCLRRISIQTKEVLWTQLDVESRHAELINGSCLITDRCSPNPCKHEAPCSQNGATFFCDCSNTGYSGAVCHQSEYFTSCSELSLFYGDLAPQMTATIDLDGSGVLHPITVLCDFTNPAMSETQVTHTEMGFMPVDGFNAPGSYRHMLDYGKASREALAELVRRAFHCEQSVAYRCWNAKLLAKPQGFGNELTWGWWVSRTGRPRYYWGGGVPGLTRCDCGVRGTCTGNSQTCNCDSDGSDTPPLVDTGLLAFKEDLPVWEVRFGDTGSLGDNKKAEYSVQELRCTGDRLFDNTVTFVKPDANIELPLIYAEFEFDMSFLFKTTVTDAVLMQNVGRRSGHFFELRIRGGFAFRFAFNVGNGLQVLEVVTAYWLNNNQWHVVRLERNRKESRLIVDSNPARVLIEPEERSYQRFDFDQPLFVGTTQAFTDGYVGCLSNLLINGVVQDIRGKVESGQTTYGLRVGCQPRCERNPCLNRGQCNEYYSHYFCECGLTPYRGFICGREVGATFNNGPMVKIDLQNLHDRLGTLEEYITIGFKTKSKNGILMEMLGEGKTNYIIVRVNNNGGITIEFDVGFGRFEVTTDYVVDLANDQHHTVVAWRTHIGQVWHLQVDDYPEIVANFSSLLSETADTRLDKPRAIYLGRNESMPSNRGFDGCLYAAQWNSFFPIRMLFESPKNPAVYSEPPNSVLENKCGFEEILPPPEPLEIRPSPALPPNLTLIGTAKEDLTQQRIIFGDSVLENKCGFEEILPPPEPLEIRPSPALPPNLTLIGTAKEDLTQQRIIFGVVGSLLVLTVFILLIVFARNFTFKRGDYETREAKGAKNVETVDQGIASAQTGQPDIRSKEWYL</sequence>
<feature type="domain" description="EGF-like" evidence="13">
    <location>
        <begin position="1019"/>
        <end position="1055"/>
    </location>
</feature>
<dbReference type="GO" id="GO:0016020">
    <property type="term" value="C:membrane"/>
    <property type="evidence" value="ECO:0007669"/>
    <property type="project" value="UniProtKB-SubCell"/>
</dbReference>
<dbReference type="InterPro" id="IPR013320">
    <property type="entry name" value="ConA-like_dom_sf"/>
</dbReference>
<gene>
    <name evidence="14" type="ORF">SSLN_LOCUS8768</name>
</gene>
<keyword evidence="6 10" id="KW-1133">Transmembrane helix</keyword>
<keyword evidence="3 9" id="KW-0245">EGF-like domain</keyword>
<dbReference type="Pfam" id="PF00754">
    <property type="entry name" value="F5_F8_type_C"/>
    <property type="match status" value="1"/>
</dbReference>
<feature type="domain" description="EGF-like" evidence="13">
    <location>
        <begin position="589"/>
        <end position="626"/>
    </location>
</feature>
<reference evidence="16" key="1">
    <citation type="submission" date="2016-06" db="UniProtKB">
        <authorList>
            <consortium name="WormBaseParasite"/>
        </authorList>
    </citation>
    <scope>IDENTIFICATION</scope>
</reference>
<dbReference type="Gene3D" id="2.60.120.1000">
    <property type="match status" value="1"/>
</dbReference>
<dbReference type="EMBL" id="UYSU01034840">
    <property type="protein sequence ID" value="VDL95153.1"/>
    <property type="molecule type" value="Genomic_DNA"/>
</dbReference>
<dbReference type="OrthoDB" id="26719at2759"/>
<dbReference type="CDD" id="cd00110">
    <property type="entry name" value="LamG"/>
    <property type="match status" value="4"/>
</dbReference>
<evidence type="ECO:0000256" key="6">
    <source>
        <dbReference type="ARBA" id="ARBA00022989"/>
    </source>
</evidence>
<dbReference type="SMART" id="SM00282">
    <property type="entry name" value="LamG"/>
    <property type="match status" value="4"/>
</dbReference>
<dbReference type="Proteomes" id="UP000275846">
    <property type="component" value="Unassembled WGS sequence"/>
</dbReference>
<evidence type="ECO:0000256" key="10">
    <source>
        <dbReference type="SAM" id="Phobius"/>
    </source>
</evidence>
<feature type="domain" description="F5/8 type C" evidence="11">
    <location>
        <begin position="14"/>
        <end position="168"/>
    </location>
</feature>
<comment type="similarity">
    <text evidence="2">Belongs to the neurexin family.</text>
</comment>
<dbReference type="SUPFAM" id="SSF49899">
    <property type="entry name" value="Concanavalin A-like lectins/glucanases"/>
    <property type="match status" value="4"/>
</dbReference>
<dbReference type="PANTHER" id="PTHR15036">
    <property type="entry name" value="PIKACHURIN-LIKE PROTEIN"/>
    <property type="match status" value="1"/>
</dbReference>
<evidence type="ECO:0000313" key="14">
    <source>
        <dbReference type="EMBL" id="VDL95153.1"/>
    </source>
</evidence>
<dbReference type="PROSITE" id="PS50022">
    <property type="entry name" value="FA58C_3"/>
    <property type="match status" value="1"/>
</dbReference>
<comment type="caution">
    <text evidence="9">Lacks conserved residue(s) required for the propagation of feature annotation.</text>
</comment>
<dbReference type="InterPro" id="IPR008979">
    <property type="entry name" value="Galactose-bd-like_sf"/>
</dbReference>
<feature type="domain" description="Laminin G" evidence="12">
    <location>
        <begin position="400"/>
        <end position="587"/>
    </location>
</feature>
<evidence type="ECO:0000259" key="13">
    <source>
        <dbReference type="PROSITE" id="PS50026"/>
    </source>
</evidence>
<dbReference type="PROSITE" id="PS01285">
    <property type="entry name" value="FA58C_1"/>
    <property type="match status" value="1"/>
</dbReference>
<evidence type="ECO:0000313" key="16">
    <source>
        <dbReference type="WBParaSite" id="SSLN_0000910501-mRNA-1"/>
    </source>
</evidence>
<evidence type="ECO:0000259" key="12">
    <source>
        <dbReference type="PROSITE" id="PS50025"/>
    </source>
</evidence>
<evidence type="ECO:0000256" key="7">
    <source>
        <dbReference type="ARBA" id="ARBA00023136"/>
    </source>
</evidence>
<dbReference type="InterPro" id="IPR001791">
    <property type="entry name" value="Laminin_G"/>
</dbReference>
<dbReference type="InterPro" id="IPR050372">
    <property type="entry name" value="Neurexin-related_CASP"/>
</dbReference>
<evidence type="ECO:0000256" key="9">
    <source>
        <dbReference type="PROSITE-ProRule" id="PRU00076"/>
    </source>
</evidence>
<feature type="domain" description="Laminin G" evidence="12">
    <location>
        <begin position="1059"/>
        <end position="1247"/>
    </location>
</feature>
<evidence type="ECO:0000256" key="2">
    <source>
        <dbReference type="ARBA" id="ARBA00010241"/>
    </source>
</evidence>
<dbReference type="PROSITE" id="PS01286">
    <property type="entry name" value="FA58C_2"/>
    <property type="match status" value="1"/>
</dbReference>
<organism evidence="16">
    <name type="scientific">Schistocephalus solidus</name>
    <name type="common">Tapeworm</name>
    <dbReference type="NCBI Taxonomy" id="70667"/>
    <lineage>
        <taxon>Eukaryota</taxon>
        <taxon>Metazoa</taxon>
        <taxon>Spiralia</taxon>
        <taxon>Lophotrochozoa</taxon>
        <taxon>Platyhelminthes</taxon>
        <taxon>Cestoda</taxon>
        <taxon>Eucestoda</taxon>
        <taxon>Diphyllobothriidea</taxon>
        <taxon>Diphyllobothriidae</taxon>
        <taxon>Schistocephalus</taxon>
    </lineage>
</organism>
<accession>A0A183SX20</accession>
<evidence type="ECO:0000256" key="8">
    <source>
        <dbReference type="ARBA" id="ARBA00023157"/>
    </source>
</evidence>
<name>A0A183SX20_SCHSO</name>
<dbReference type="CDD" id="cd00057">
    <property type="entry name" value="FA58C"/>
    <property type="match status" value="1"/>
</dbReference>
<evidence type="ECO:0000259" key="11">
    <source>
        <dbReference type="PROSITE" id="PS50022"/>
    </source>
</evidence>
<evidence type="ECO:0000256" key="5">
    <source>
        <dbReference type="ARBA" id="ARBA00022729"/>
    </source>
</evidence>
<dbReference type="Gene3D" id="2.10.25.10">
    <property type="entry name" value="Laminin"/>
    <property type="match status" value="2"/>
</dbReference>
<dbReference type="InterPro" id="IPR000742">
    <property type="entry name" value="EGF"/>
</dbReference>
<feature type="domain" description="Laminin G" evidence="12">
    <location>
        <begin position="174"/>
        <end position="357"/>
    </location>
</feature>
<dbReference type="PANTHER" id="PTHR15036:SF49">
    <property type="entry name" value="AXOTACTIN"/>
    <property type="match status" value="1"/>
</dbReference>
<keyword evidence="7 10" id="KW-0472">Membrane</keyword>
<dbReference type="Gene3D" id="2.60.120.200">
    <property type="match status" value="4"/>
</dbReference>
<evidence type="ECO:0000256" key="4">
    <source>
        <dbReference type="ARBA" id="ARBA00022692"/>
    </source>
</evidence>
<dbReference type="FunFam" id="2.60.120.260:FF:000016">
    <property type="entry name" value="Contactin-associated protein-like 4 isoform 1"/>
    <property type="match status" value="1"/>
</dbReference>
<feature type="domain" description="Laminin G" evidence="12">
    <location>
        <begin position="847"/>
        <end position="1018"/>
    </location>
</feature>
<dbReference type="SMART" id="SM00231">
    <property type="entry name" value="FA58C"/>
    <property type="match status" value="1"/>
</dbReference>
<keyword evidence="8" id="KW-1015">Disulfide bond</keyword>
<dbReference type="WBParaSite" id="SSLN_0000910501-mRNA-1">
    <property type="protein sequence ID" value="SSLN_0000910501-mRNA-1"/>
    <property type="gene ID" value="SSLN_0000910501"/>
</dbReference>
<dbReference type="PROSITE" id="PS50026">
    <property type="entry name" value="EGF_3"/>
    <property type="match status" value="2"/>
</dbReference>
<dbReference type="SUPFAM" id="SSF49785">
    <property type="entry name" value="Galactose-binding domain-like"/>
    <property type="match status" value="1"/>
</dbReference>
<dbReference type="Gene3D" id="2.60.120.260">
    <property type="entry name" value="Galactose-binding domain-like"/>
    <property type="match status" value="1"/>
</dbReference>
<dbReference type="PROSITE" id="PS50025">
    <property type="entry name" value="LAM_G_DOMAIN"/>
    <property type="match status" value="4"/>
</dbReference>
<keyword evidence="15" id="KW-1185">Reference proteome</keyword>
<feature type="transmembrane region" description="Helical" evidence="10">
    <location>
        <begin position="1336"/>
        <end position="1357"/>
    </location>
</feature>
<proteinExistence type="inferred from homology"/>